<feature type="compositionally biased region" description="Basic and acidic residues" evidence="1">
    <location>
        <begin position="607"/>
        <end position="622"/>
    </location>
</feature>
<evidence type="ECO:0000313" key="3">
    <source>
        <dbReference type="Proteomes" id="UP001604336"/>
    </source>
</evidence>
<feature type="region of interest" description="Disordered" evidence="1">
    <location>
        <begin position="246"/>
        <end position="269"/>
    </location>
</feature>
<feature type="compositionally biased region" description="Basic and acidic residues" evidence="1">
    <location>
        <begin position="257"/>
        <end position="269"/>
    </location>
</feature>
<organism evidence="2 3">
    <name type="scientific">Abeliophyllum distichum</name>
    <dbReference type="NCBI Taxonomy" id="126358"/>
    <lineage>
        <taxon>Eukaryota</taxon>
        <taxon>Viridiplantae</taxon>
        <taxon>Streptophyta</taxon>
        <taxon>Embryophyta</taxon>
        <taxon>Tracheophyta</taxon>
        <taxon>Spermatophyta</taxon>
        <taxon>Magnoliopsida</taxon>
        <taxon>eudicotyledons</taxon>
        <taxon>Gunneridae</taxon>
        <taxon>Pentapetalae</taxon>
        <taxon>asterids</taxon>
        <taxon>lamiids</taxon>
        <taxon>Lamiales</taxon>
        <taxon>Oleaceae</taxon>
        <taxon>Forsythieae</taxon>
        <taxon>Abeliophyllum</taxon>
    </lineage>
</organism>
<feature type="compositionally biased region" description="Polar residues" evidence="1">
    <location>
        <begin position="515"/>
        <end position="524"/>
    </location>
</feature>
<dbReference type="PANTHER" id="PTHR35164:SF9">
    <property type="entry name" value="EXPRESSED PROTEIN"/>
    <property type="match status" value="1"/>
</dbReference>
<comment type="caution">
    <text evidence="2">The sequence shown here is derived from an EMBL/GenBank/DDBJ whole genome shotgun (WGS) entry which is preliminary data.</text>
</comment>
<dbReference type="EMBL" id="JBFOLK010000344">
    <property type="protein sequence ID" value="KAL2454527.1"/>
    <property type="molecule type" value="Genomic_DNA"/>
</dbReference>
<sequence length="662" mass="74845">MSRSKSRSGSIDFGQKNHYSSVFSRTLSASKLCRGGDLVSQIDSNALKSADKKSSKNRSNRALSMEKQKGALEEELHRTREKLGVVEVERDQAFDELREAKEEAHEASIRGSEARKVDELTMELKSLKKMLTNTQEELKVKDDKIKQFELTLVERDASLDQLKEELRSVRESNKQTTGLLSEGEKKIQELEAQVDRGKQSESKIIDSLKIKSKQLEHKKIELKESKLEITSLHEKIEFLQDSSKQNSRDLKGLSNKDNGDFSKEDNEGLKSELQLTKENLARAQEDEKNASLKVKSLLNEMELFKNELTLAIDAEEKSAKAMEDLALALKEVTTEANQTKEELGNAQLELEQVKGEVEKLKAMVRSTEERHQKLLDEAKQEAELYKNTADRLRLEAEESILASNGKEMGFVSCIKRAEEEAAVAQRESARLAESLKTAEDMTRAAREETNKLRDILKQAINEANAAKAAADIARDENSKLKDCLSERDDALNFLSREHESLGTNSKIEDKEKNGTLKSSNSLEDNNSKKHFSFNLQDLKFTNEYEKSDEKLLDDDPKKAETLKGSIFDSSAETPRSELHTPKSSVSTHRRGYSSAFTDDTGTPNSVDFDHLDDIQDGSDRERNTHRRRKTMFWRVGDLLMIGRSFHKKEPSTESTPATPPSI</sequence>
<proteinExistence type="predicted"/>
<feature type="region of interest" description="Disordered" evidence="1">
    <location>
        <begin position="43"/>
        <end position="73"/>
    </location>
</feature>
<feature type="region of interest" description="Disordered" evidence="1">
    <location>
        <begin position="502"/>
        <end position="528"/>
    </location>
</feature>
<name>A0ABD1NSF0_9LAMI</name>
<feature type="region of interest" description="Disordered" evidence="1">
    <location>
        <begin position="563"/>
        <end position="629"/>
    </location>
</feature>
<keyword evidence="3" id="KW-1185">Reference proteome</keyword>
<feature type="region of interest" description="Disordered" evidence="1">
    <location>
        <begin position="643"/>
        <end position="662"/>
    </location>
</feature>
<feature type="compositionally biased region" description="Basic and acidic residues" evidence="1">
    <location>
        <begin position="64"/>
        <end position="73"/>
    </location>
</feature>
<accession>A0ABD1NSF0</accession>
<feature type="compositionally biased region" description="Basic and acidic residues" evidence="1">
    <location>
        <begin position="502"/>
        <end position="514"/>
    </location>
</feature>
<evidence type="ECO:0000256" key="1">
    <source>
        <dbReference type="SAM" id="MobiDB-lite"/>
    </source>
</evidence>
<dbReference type="Proteomes" id="UP001604336">
    <property type="component" value="Unassembled WGS sequence"/>
</dbReference>
<dbReference type="PANTHER" id="PTHR35164">
    <property type="entry name" value="EXPRESSED PROTEIN"/>
    <property type="match status" value="1"/>
</dbReference>
<feature type="compositionally biased region" description="Polar residues" evidence="1">
    <location>
        <begin position="594"/>
        <end position="605"/>
    </location>
</feature>
<evidence type="ECO:0000313" key="2">
    <source>
        <dbReference type="EMBL" id="KAL2454527.1"/>
    </source>
</evidence>
<reference evidence="3" key="1">
    <citation type="submission" date="2024-07" db="EMBL/GenBank/DDBJ databases">
        <title>Two chromosome-level genome assemblies of Korean endemic species Abeliophyllum distichum and Forsythia ovata (Oleaceae).</title>
        <authorList>
            <person name="Jang H."/>
        </authorList>
    </citation>
    <scope>NUCLEOTIDE SEQUENCE [LARGE SCALE GENOMIC DNA]</scope>
</reference>
<dbReference type="AlphaFoldDB" id="A0ABD1NSF0"/>
<gene>
    <name evidence="2" type="ORF">Adt_47972</name>
</gene>
<protein>
    <submittedName>
        <fullName evidence="2">WEB family protein</fullName>
    </submittedName>
</protein>